<feature type="region of interest" description="Disordered" evidence="7">
    <location>
        <begin position="131"/>
        <end position="150"/>
    </location>
</feature>
<evidence type="ECO:0000256" key="5">
    <source>
        <dbReference type="PROSITE-ProRule" id="PRU00325"/>
    </source>
</evidence>
<gene>
    <name evidence="10" type="primary">LOC107427526</name>
</gene>
<comment type="subcellular location">
    <subcellularLocation>
        <location evidence="6">Nucleus</location>
    </subcellularLocation>
</comment>
<evidence type="ECO:0000256" key="4">
    <source>
        <dbReference type="ARBA" id="ARBA00022833"/>
    </source>
</evidence>
<comment type="similarity">
    <text evidence="1 6">Belongs to the FHY3/FAR1 family.</text>
</comment>
<feature type="compositionally biased region" description="Low complexity" evidence="7">
    <location>
        <begin position="131"/>
        <end position="142"/>
    </location>
</feature>
<dbReference type="PROSITE" id="PS50966">
    <property type="entry name" value="ZF_SWIM"/>
    <property type="match status" value="1"/>
</dbReference>
<evidence type="ECO:0000259" key="8">
    <source>
        <dbReference type="PROSITE" id="PS50966"/>
    </source>
</evidence>
<evidence type="ECO:0000256" key="2">
    <source>
        <dbReference type="ARBA" id="ARBA00022723"/>
    </source>
</evidence>
<dbReference type="InParanoid" id="A0A6P4AAU0"/>
<evidence type="ECO:0000256" key="6">
    <source>
        <dbReference type="RuleBase" id="RU367018"/>
    </source>
</evidence>
<sequence length="205" mass="23055">MEKQMAKIYTRKIFLKFQDELWQSLVTMPQLVHENDTHKVYMVESGPHENGHRAREIAYDKGSNYASCSCKKFESQGIPCKHILAFLRLFGNIPLPNNLLQKSLIKPTDEESSAIVSDSLKGLLEKLNSAGGSKKSGGMSAKHSNVCDTSLKDPSQVRAKGCGRRLKRGKEIAIKTAKYRGRRCNGYEKIGESHDKRNYPILNSQ</sequence>
<dbReference type="InterPro" id="IPR031052">
    <property type="entry name" value="FHY3/FAR1"/>
</dbReference>
<reference evidence="10" key="1">
    <citation type="submission" date="2025-08" db="UniProtKB">
        <authorList>
            <consortium name="RefSeq"/>
        </authorList>
    </citation>
    <scope>IDENTIFICATION</scope>
    <source>
        <tissue evidence="10">Seedling</tissue>
    </source>
</reference>
<keyword evidence="9" id="KW-1185">Reference proteome</keyword>
<dbReference type="AlphaFoldDB" id="A0A6P4AAU0"/>
<protein>
    <recommendedName>
        <fullName evidence="6">Protein FAR1-RELATED SEQUENCE</fullName>
    </recommendedName>
</protein>
<feature type="domain" description="SWIM-type" evidence="8">
    <location>
        <begin position="53"/>
        <end position="91"/>
    </location>
</feature>
<dbReference type="PANTHER" id="PTHR31669:SF302">
    <property type="entry name" value="PROTEIN FAR1-RELATED SEQUENCE"/>
    <property type="match status" value="1"/>
</dbReference>
<evidence type="ECO:0000256" key="7">
    <source>
        <dbReference type="SAM" id="MobiDB-lite"/>
    </source>
</evidence>
<comment type="function">
    <text evidence="6">Putative transcription activator involved in regulating light control of development.</text>
</comment>
<dbReference type="GO" id="GO:0008270">
    <property type="term" value="F:zinc ion binding"/>
    <property type="evidence" value="ECO:0007669"/>
    <property type="project" value="UniProtKB-KW"/>
</dbReference>
<dbReference type="SMART" id="SM00575">
    <property type="entry name" value="ZnF_PMZ"/>
    <property type="match status" value="1"/>
</dbReference>
<dbReference type="InterPro" id="IPR007527">
    <property type="entry name" value="Znf_SWIM"/>
</dbReference>
<dbReference type="KEGG" id="zju:107427526"/>
<dbReference type="RefSeq" id="XP_015893393.3">
    <property type="nucleotide sequence ID" value="XM_016037907.3"/>
</dbReference>
<evidence type="ECO:0000313" key="10">
    <source>
        <dbReference type="RefSeq" id="XP_015893393.3"/>
    </source>
</evidence>
<evidence type="ECO:0000256" key="1">
    <source>
        <dbReference type="ARBA" id="ARBA00005889"/>
    </source>
</evidence>
<keyword evidence="3 5" id="KW-0863">Zinc-finger</keyword>
<dbReference type="PANTHER" id="PTHR31669">
    <property type="entry name" value="PROTEIN FAR1-RELATED SEQUENCE 10-RELATED"/>
    <property type="match status" value="1"/>
</dbReference>
<evidence type="ECO:0000256" key="3">
    <source>
        <dbReference type="ARBA" id="ARBA00022771"/>
    </source>
</evidence>
<dbReference type="GeneID" id="107427526"/>
<organism evidence="9 10">
    <name type="scientific">Ziziphus jujuba</name>
    <name type="common">Chinese jujube</name>
    <name type="synonym">Ziziphus sativa</name>
    <dbReference type="NCBI Taxonomy" id="326968"/>
    <lineage>
        <taxon>Eukaryota</taxon>
        <taxon>Viridiplantae</taxon>
        <taxon>Streptophyta</taxon>
        <taxon>Embryophyta</taxon>
        <taxon>Tracheophyta</taxon>
        <taxon>Spermatophyta</taxon>
        <taxon>Magnoliopsida</taxon>
        <taxon>eudicotyledons</taxon>
        <taxon>Gunneridae</taxon>
        <taxon>Pentapetalae</taxon>
        <taxon>rosids</taxon>
        <taxon>fabids</taxon>
        <taxon>Rosales</taxon>
        <taxon>Rhamnaceae</taxon>
        <taxon>Paliureae</taxon>
        <taxon>Ziziphus</taxon>
    </lineage>
</organism>
<keyword evidence="6" id="KW-0539">Nucleus</keyword>
<dbReference type="Proteomes" id="UP001652623">
    <property type="component" value="Chromosome 9"/>
</dbReference>
<dbReference type="Pfam" id="PF04434">
    <property type="entry name" value="SWIM"/>
    <property type="match status" value="1"/>
</dbReference>
<evidence type="ECO:0000313" key="9">
    <source>
        <dbReference type="Proteomes" id="UP001652623"/>
    </source>
</evidence>
<accession>A0A6P4AAU0</accession>
<keyword evidence="4 6" id="KW-0862">Zinc</keyword>
<keyword evidence="2 6" id="KW-0479">Metal-binding</keyword>
<name>A0A6P4AAU0_ZIZJJ</name>
<proteinExistence type="inferred from homology"/>
<dbReference type="InterPro" id="IPR006564">
    <property type="entry name" value="Znf_PMZ"/>
</dbReference>